<dbReference type="RefSeq" id="WP_182996919.1">
    <property type="nucleotide sequence ID" value="NZ_JABEQJ010000008.1"/>
</dbReference>
<dbReference type="PROSITE" id="PS51371">
    <property type="entry name" value="CBS"/>
    <property type="match status" value="2"/>
</dbReference>
<dbReference type="EMBL" id="JABEQJ010000008">
    <property type="protein sequence ID" value="MBB2160056.1"/>
    <property type="molecule type" value="Genomic_DNA"/>
</dbReference>
<protein>
    <submittedName>
        <fullName evidence="4">CBS domain-containing protein</fullName>
    </submittedName>
</protein>
<dbReference type="SMART" id="SM00116">
    <property type="entry name" value="CBS"/>
    <property type="match status" value="2"/>
</dbReference>
<evidence type="ECO:0000313" key="5">
    <source>
        <dbReference type="Proteomes" id="UP000589085"/>
    </source>
</evidence>
<organism evidence="4 5">
    <name type="scientific">Gluconacetobacter sacchari</name>
    <dbReference type="NCBI Taxonomy" id="92759"/>
    <lineage>
        <taxon>Bacteria</taxon>
        <taxon>Pseudomonadati</taxon>
        <taxon>Pseudomonadota</taxon>
        <taxon>Alphaproteobacteria</taxon>
        <taxon>Acetobacterales</taxon>
        <taxon>Acetobacteraceae</taxon>
        <taxon>Gluconacetobacter</taxon>
    </lineage>
</organism>
<gene>
    <name evidence="4" type="ORF">HLH48_07690</name>
</gene>
<evidence type="ECO:0000256" key="1">
    <source>
        <dbReference type="ARBA" id="ARBA00023122"/>
    </source>
</evidence>
<dbReference type="SUPFAM" id="SSF54631">
    <property type="entry name" value="CBS-domain pair"/>
    <property type="match status" value="1"/>
</dbReference>
<comment type="caution">
    <text evidence="4">The sequence shown here is derived from an EMBL/GenBank/DDBJ whole genome shotgun (WGS) entry which is preliminary data.</text>
</comment>
<evidence type="ECO:0000259" key="3">
    <source>
        <dbReference type="PROSITE" id="PS51371"/>
    </source>
</evidence>
<accession>A0A7W4IBY8</accession>
<dbReference type="InterPro" id="IPR046342">
    <property type="entry name" value="CBS_dom_sf"/>
</dbReference>
<keyword evidence="1 2" id="KW-0129">CBS domain</keyword>
<dbReference type="Proteomes" id="UP000589085">
    <property type="component" value="Unassembled WGS sequence"/>
</dbReference>
<sequence>MSIPVLHILNEKGAAVVTVEPDEPVAAIARLLVERRIGAVPVVDGAGHLAGLVSERSIVDALARHGAGVERLAARDIMTREVPTATRSEDIHMVARKMTRRHSRHVPILDGGGTLVGLVSIGDIVKLRLEEAETLAREMRAYVMQDGGHASVSPRPFAS</sequence>
<evidence type="ECO:0000313" key="4">
    <source>
        <dbReference type="EMBL" id="MBB2160056.1"/>
    </source>
</evidence>
<evidence type="ECO:0000256" key="2">
    <source>
        <dbReference type="PROSITE-ProRule" id="PRU00703"/>
    </source>
</evidence>
<dbReference type="AlphaFoldDB" id="A0A7W4IBY8"/>
<proteinExistence type="predicted"/>
<feature type="domain" description="CBS" evidence="3">
    <location>
        <begin position="9"/>
        <end position="69"/>
    </location>
</feature>
<dbReference type="PANTHER" id="PTHR43080:SF2">
    <property type="entry name" value="CBS DOMAIN-CONTAINING PROTEIN"/>
    <property type="match status" value="1"/>
</dbReference>
<dbReference type="Pfam" id="PF00571">
    <property type="entry name" value="CBS"/>
    <property type="match status" value="2"/>
</dbReference>
<dbReference type="PANTHER" id="PTHR43080">
    <property type="entry name" value="CBS DOMAIN-CONTAINING PROTEIN CBSX3, MITOCHONDRIAL"/>
    <property type="match status" value="1"/>
</dbReference>
<dbReference type="InterPro" id="IPR044725">
    <property type="entry name" value="CBSX3_CBS_dom"/>
</dbReference>
<reference evidence="4 5" key="1">
    <citation type="submission" date="2020-04" db="EMBL/GenBank/DDBJ databases">
        <title>Description of novel Gluconacetobacter.</title>
        <authorList>
            <person name="Sombolestani A."/>
        </authorList>
    </citation>
    <scope>NUCLEOTIDE SEQUENCE [LARGE SCALE GENOMIC DNA]</scope>
    <source>
        <strain evidence="4 5">LMG 19747</strain>
    </source>
</reference>
<dbReference type="InterPro" id="IPR051257">
    <property type="entry name" value="Diverse_CBS-Domain"/>
</dbReference>
<name>A0A7W4IBY8_9PROT</name>
<feature type="domain" description="CBS" evidence="3">
    <location>
        <begin position="78"/>
        <end position="134"/>
    </location>
</feature>
<dbReference type="CDD" id="cd04623">
    <property type="entry name" value="CBS_pair_bac_euk"/>
    <property type="match status" value="1"/>
</dbReference>
<dbReference type="Gene3D" id="3.10.580.10">
    <property type="entry name" value="CBS-domain"/>
    <property type="match status" value="1"/>
</dbReference>
<dbReference type="InterPro" id="IPR000644">
    <property type="entry name" value="CBS_dom"/>
</dbReference>